<dbReference type="RefSeq" id="WP_166232447.1">
    <property type="nucleotide sequence ID" value="NZ_CBCSIJ010000009.1"/>
</dbReference>
<dbReference type="Proteomes" id="UP001318301">
    <property type="component" value="Unassembled WGS sequence"/>
</dbReference>
<dbReference type="InterPro" id="IPR027417">
    <property type="entry name" value="P-loop_NTPase"/>
</dbReference>
<dbReference type="Pfam" id="PF13304">
    <property type="entry name" value="AAA_21"/>
    <property type="match status" value="1"/>
</dbReference>
<comment type="caution">
    <text evidence="2">The sequence shown here is derived from an EMBL/GenBank/DDBJ whole genome shotgun (WGS) entry which is preliminary data.</text>
</comment>
<dbReference type="SUPFAM" id="SSF52540">
    <property type="entry name" value="P-loop containing nucleoside triphosphate hydrolases"/>
    <property type="match status" value="1"/>
</dbReference>
<dbReference type="PANTHER" id="PTHR43581:SF4">
    <property type="entry name" value="ATP_GTP PHOSPHATASE"/>
    <property type="match status" value="1"/>
</dbReference>
<evidence type="ECO:0000313" key="2">
    <source>
        <dbReference type="EMBL" id="NGZ45150.1"/>
    </source>
</evidence>
<organism evidence="2 3">
    <name type="scientific">Aquirufa beregesia</name>
    <dbReference type="NCBI Taxonomy" id="2516556"/>
    <lineage>
        <taxon>Bacteria</taxon>
        <taxon>Pseudomonadati</taxon>
        <taxon>Bacteroidota</taxon>
        <taxon>Cytophagia</taxon>
        <taxon>Cytophagales</taxon>
        <taxon>Flectobacillaceae</taxon>
        <taxon>Aquirufa</taxon>
    </lineage>
</organism>
<protein>
    <recommendedName>
        <fullName evidence="1">ATPase AAA-type core domain-containing protein</fullName>
    </recommendedName>
</protein>
<proteinExistence type="predicted"/>
<dbReference type="InterPro" id="IPR003959">
    <property type="entry name" value="ATPase_AAA_core"/>
</dbReference>
<keyword evidence="3" id="KW-1185">Reference proteome</keyword>
<reference evidence="2 3" key="1">
    <citation type="submission" date="2019-02" db="EMBL/GenBank/DDBJ databases">
        <title>Genome of a new Bacteroidetes strain.</title>
        <authorList>
            <person name="Pitt A."/>
        </authorList>
    </citation>
    <scope>NUCLEOTIDE SEQUENCE [LARGE SCALE GENOMIC DNA]</scope>
    <source>
        <strain evidence="2 3">50C-KIRBA</strain>
    </source>
</reference>
<dbReference type="Gene3D" id="3.40.50.300">
    <property type="entry name" value="P-loop containing nucleotide triphosphate hydrolases"/>
    <property type="match status" value="1"/>
</dbReference>
<evidence type="ECO:0000259" key="1">
    <source>
        <dbReference type="Pfam" id="PF13304"/>
    </source>
</evidence>
<sequence>MIYNKIEILGLRGFSEKQTLTFGIPNGNIGSGLTVIVGPNNSGKSTIYEAFRAVSSNTPPGFSSGQRNTSAGSKIQISITRSDYSVLSLVTSKISGGSETQFEPVPSQNNKLNFFTLPSRRGFQPFFSKDTWTRQQYTDYTSFTPVRSIQHDNFFRRLFKIQSEQETFDAYNAILAKVLGHIPVWCIELSDTQQHFLKFDNNGSAHNSDGSGEGLLSVFTITDALYDSKPEDLIFIDEPELSLHPSLQKKLLNLILEYASDRQIIISTHSPYFISWDSLENNGRIARTVKEKTGTRICELQQKNADGILSLLNDLNNPHTLGLDAKEVFFLDDNVILVEGQEDVIFLNKILELTDKNLIGTFYGWGIGGAEKVEKVLAMLTDLGFKKVSVIFDNNKREKIPALQEKYPTYFFTSIPTDDVRDKPDKNIKGLIDHGGKNIKEEYLNDINKLCHDINNYLT</sequence>
<gene>
    <name evidence="2" type="ORF">EWU23_11755</name>
</gene>
<evidence type="ECO:0000313" key="3">
    <source>
        <dbReference type="Proteomes" id="UP001318301"/>
    </source>
</evidence>
<dbReference type="InterPro" id="IPR051396">
    <property type="entry name" value="Bact_Antivir_Def_Nuclease"/>
</dbReference>
<dbReference type="PANTHER" id="PTHR43581">
    <property type="entry name" value="ATP/GTP PHOSPHATASE"/>
    <property type="match status" value="1"/>
</dbReference>
<accession>A0ABX0F5L8</accession>
<dbReference type="CDD" id="cd00267">
    <property type="entry name" value="ABC_ATPase"/>
    <property type="match status" value="1"/>
</dbReference>
<dbReference type="EMBL" id="SEWW01000008">
    <property type="protein sequence ID" value="NGZ45150.1"/>
    <property type="molecule type" value="Genomic_DNA"/>
</dbReference>
<name>A0ABX0F5L8_9BACT</name>
<feature type="domain" description="ATPase AAA-type core" evidence="1">
    <location>
        <begin position="33"/>
        <end position="275"/>
    </location>
</feature>